<protein>
    <submittedName>
        <fullName evidence="8">Opacity protein and related surface antigens</fullName>
    </submittedName>
</protein>
<evidence type="ECO:0000256" key="2">
    <source>
        <dbReference type="ARBA" id="ARBA00022729"/>
    </source>
</evidence>
<gene>
    <name evidence="8" type="ORF">NCTC12862_00864</name>
</gene>
<comment type="subcellular location">
    <subcellularLocation>
        <location evidence="1">Cell outer membrane</location>
    </subcellularLocation>
</comment>
<accession>A0A380ZG46</accession>
<comment type="similarity">
    <text evidence="5">Belongs to the Omp25/RopB family.</text>
</comment>
<organism evidence="8 9">
    <name type="scientific">Bartonella doshiae</name>
    <dbReference type="NCBI Taxonomy" id="33044"/>
    <lineage>
        <taxon>Bacteria</taxon>
        <taxon>Pseudomonadati</taxon>
        <taxon>Pseudomonadota</taxon>
        <taxon>Alphaproteobacteria</taxon>
        <taxon>Hyphomicrobiales</taxon>
        <taxon>Bartonellaceae</taxon>
        <taxon>Bartonella</taxon>
    </lineage>
</organism>
<dbReference type="STRING" id="33044.GCA_900005695_00970"/>
<feature type="domain" description="Outer membrane protein beta-barrel" evidence="7">
    <location>
        <begin position="47"/>
        <end position="291"/>
    </location>
</feature>
<dbReference type="PANTHER" id="PTHR34001:SF3">
    <property type="entry name" value="BLL7405 PROTEIN"/>
    <property type="match status" value="1"/>
</dbReference>
<evidence type="ECO:0000256" key="1">
    <source>
        <dbReference type="ARBA" id="ARBA00004442"/>
    </source>
</evidence>
<dbReference type="InterPro" id="IPR051692">
    <property type="entry name" value="OMP-like"/>
</dbReference>
<feature type="chain" id="PRO_5016797124" evidence="6">
    <location>
        <begin position="23"/>
        <end position="292"/>
    </location>
</feature>
<evidence type="ECO:0000259" key="7">
    <source>
        <dbReference type="Pfam" id="PF13505"/>
    </source>
</evidence>
<evidence type="ECO:0000256" key="6">
    <source>
        <dbReference type="SAM" id="SignalP"/>
    </source>
</evidence>
<keyword evidence="3" id="KW-0472">Membrane</keyword>
<dbReference type="EMBL" id="UFTF01000001">
    <property type="protein sequence ID" value="SUV45145.1"/>
    <property type="molecule type" value="Genomic_DNA"/>
</dbReference>
<keyword evidence="4" id="KW-0998">Cell outer membrane</keyword>
<reference evidence="8 9" key="1">
    <citation type="submission" date="2018-06" db="EMBL/GenBank/DDBJ databases">
        <authorList>
            <consortium name="Pathogen Informatics"/>
            <person name="Doyle S."/>
        </authorList>
    </citation>
    <scope>NUCLEOTIDE SEQUENCE [LARGE SCALE GENOMIC DNA]</scope>
    <source>
        <strain evidence="8 9">NCTC12862</strain>
    </source>
</reference>
<sequence length="292" mass="33292">MDTKRFITVFVFSLVSVSMTQAANVMLLKHSENVDFPLTFSPSIFSWEGFYFGGQIGGFSSEISTMTHNVDIPLYPNEDSKNKWFSLDKKYLPKLSGSIGSFYGGSNIHLGDGFIFGIEADIFFSERNNTKTSIIFDELNDSEFVENTHVEEEVVTGERVFYPVISNQEEIEENRLIVIHTLKQKWTGATRVRFSFPEGKIMPYISAGIVYGQFQDIFSTTVTGLEKFFAISDDTKTMIGYTLGSGIDFAVTDNVIMRVEYRYSNFGEKKFKDEIKIDYKTNDFRFGVAYKL</sequence>
<evidence type="ECO:0000313" key="8">
    <source>
        <dbReference type="EMBL" id="SUV45145.1"/>
    </source>
</evidence>
<feature type="signal peptide" evidence="6">
    <location>
        <begin position="1"/>
        <end position="22"/>
    </location>
</feature>
<keyword evidence="2 6" id="KW-0732">Signal</keyword>
<name>A0A380ZG46_BARDO</name>
<dbReference type="AlphaFoldDB" id="A0A380ZG46"/>
<proteinExistence type="inferred from homology"/>
<dbReference type="GO" id="GO:0009279">
    <property type="term" value="C:cell outer membrane"/>
    <property type="evidence" value="ECO:0007669"/>
    <property type="project" value="UniProtKB-SubCell"/>
</dbReference>
<dbReference type="SUPFAM" id="SSF56925">
    <property type="entry name" value="OMPA-like"/>
    <property type="match status" value="1"/>
</dbReference>
<evidence type="ECO:0000256" key="5">
    <source>
        <dbReference type="ARBA" id="ARBA00038306"/>
    </source>
</evidence>
<dbReference type="InterPro" id="IPR011250">
    <property type="entry name" value="OMP/PagP_B-barrel"/>
</dbReference>
<evidence type="ECO:0000256" key="3">
    <source>
        <dbReference type="ARBA" id="ARBA00023136"/>
    </source>
</evidence>
<dbReference type="RefSeq" id="WP_004855767.1">
    <property type="nucleotide sequence ID" value="NZ_CACVBH010000003.1"/>
</dbReference>
<dbReference type="Gene3D" id="2.40.160.20">
    <property type="match status" value="1"/>
</dbReference>
<dbReference type="PANTHER" id="PTHR34001">
    <property type="entry name" value="BLL7405 PROTEIN"/>
    <property type="match status" value="1"/>
</dbReference>
<evidence type="ECO:0000313" key="9">
    <source>
        <dbReference type="Proteomes" id="UP000254950"/>
    </source>
</evidence>
<evidence type="ECO:0000256" key="4">
    <source>
        <dbReference type="ARBA" id="ARBA00023237"/>
    </source>
</evidence>
<dbReference type="InterPro" id="IPR027385">
    <property type="entry name" value="Beta-barrel_OMP"/>
</dbReference>
<dbReference type="Proteomes" id="UP000254950">
    <property type="component" value="Unassembled WGS sequence"/>
</dbReference>
<dbReference type="OrthoDB" id="9815357at2"/>
<dbReference type="Pfam" id="PF13505">
    <property type="entry name" value="OMP_b-brl"/>
    <property type="match status" value="1"/>
</dbReference>